<feature type="compositionally biased region" description="Basic residues" evidence="1">
    <location>
        <begin position="419"/>
        <end position="429"/>
    </location>
</feature>
<gene>
    <name evidence="2" type="ORF">HNR21_006840</name>
</gene>
<dbReference type="EMBL" id="JACJII010000001">
    <property type="protein sequence ID" value="MBA9007958.1"/>
    <property type="molecule type" value="Genomic_DNA"/>
</dbReference>
<reference evidence="2 3" key="1">
    <citation type="submission" date="2020-08" db="EMBL/GenBank/DDBJ databases">
        <title>Sequencing the genomes of 1000 actinobacteria strains.</title>
        <authorList>
            <person name="Klenk H.-P."/>
        </authorList>
    </citation>
    <scope>NUCLEOTIDE SEQUENCE [LARGE SCALE GENOMIC DNA]</scope>
    <source>
        <strain evidence="2 3">DSM 45823</strain>
    </source>
</reference>
<feature type="region of interest" description="Disordered" evidence="1">
    <location>
        <begin position="396"/>
        <end position="429"/>
    </location>
</feature>
<dbReference type="RefSeq" id="WP_182708353.1">
    <property type="nucleotide sequence ID" value="NZ_JACJII010000001.1"/>
</dbReference>
<keyword evidence="3" id="KW-1185">Reference proteome</keyword>
<evidence type="ECO:0000256" key="1">
    <source>
        <dbReference type="SAM" id="MobiDB-lite"/>
    </source>
</evidence>
<evidence type="ECO:0000313" key="2">
    <source>
        <dbReference type="EMBL" id="MBA9007958.1"/>
    </source>
</evidence>
<feature type="compositionally biased region" description="Basic and acidic residues" evidence="1">
    <location>
        <begin position="399"/>
        <end position="411"/>
    </location>
</feature>
<name>A0A7W3N5K6_9ACTN</name>
<organism evidence="2 3">
    <name type="scientific">Thermomonospora cellulosilytica</name>
    <dbReference type="NCBI Taxonomy" id="1411118"/>
    <lineage>
        <taxon>Bacteria</taxon>
        <taxon>Bacillati</taxon>
        <taxon>Actinomycetota</taxon>
        <taxon>Actinomycetes</taxon>
        <taxon>Streptosporangiales</taxon>
        <taxon>Thermomonosporaceae</taxon>
        <taxon>Thermomonospora</taxon>
    </lineage>
</organism>
<proteinExistence type="predicted"/>
<sequence length="429" mass="45032">MTVLAVAWTHAGALALAAADEAGLLPGGRRVLLAGADTPVPELRPGPSGSAGFAAIARRFDTVIDLVEELAPLHPAAWAPPQEELPLFERLLRRAWDLGGGPVRLVVESVSEGTGRTLASIFHDAPITVCCPGLAAYGPTMHHLPDGAGSRIERMLHLDLVPGLPTLLHAEYGIPVGVVPPEAYRAVVQGVRDAAGGTQVVPEGAALVIGDRVDPDREVVRNVIAGGHTTVVYVAPPPAPPGKVQRLAEEATRLGGRLVVAAAPAVPLLPERPALVTGSASPADLFVADRMYGLPVAAGDTGKVLGRLGGYESTERVPLTIADAALPALGPGGAQTAPRVDGPGELAPLLSAITYCMRMTLWSQLREPTRDYVKTTDPTLVDRYFDKERLQELALVDPPSHESATRSDESSRSNAPLTRRIKRKLVGGR</sequence>
<accession>A0A7W3N5K6</accession>
<comment type="caution">
    <text evidence="2">The sequence shown here is derived from an EMBL/GenBank/DDBJ whole genome shotgun (WGS) entry which is preliminary data.</text>
</comment>
<protein>
    <submittedName>
        <fullName evidence="2">Uncharacterized protein</fullName>
    </submittedName>
</protein>
<dbReference type="Proteomes" id="UP000539313">
    <property type="component" value="Unassembled WGS sequence"/>
</dbReference>
<evidence type="ECO:0000313" key="3">
    <source>
        <dbReference type="Proteomes" id="UP000539313"/>
    </source>
</evidence>
<dbReference type="AlphaFoldDB" id="A0A7W3N5K6"/>